<dbReference type="GO" id="GO:0003824">
    <property type="term" value="F:catalytic activity"/>
    <property type="evidence" value="ECO:0007669"/>
    <property type="project" value="InterPro"/>
</dbReference>
<evidence type="ECO:0000259" key="1">
    <source>
        <dbReference type="PROSITE" id="PS50206"/>
    </source>
</evidence>
<dbReference type="SMART" id="SM00450">
    <property type="entry name" value="RHOD"/>
    <property type="match status" value="1"/>
</dbReference>
<organism evidence="2 3">
    <name type="scientific">Zostera marina</name>
    <name type="common">Eelgrass</name>
    <dbReference type="NCBI Taxonomy" id="29655"/>
    <lineage>
        <taxon>Eukaryota</taxon>
        <taxon>Viridiplantae</taxon>
        <taxon>Streptophyta</taxon>
        <taxon>Embryophyta</taxon>
        <taxon>Tracheophyta</taxon>
        <taxon>Spermatophyta</taxon>
        <taxon>Magnoliopsida</taxon>
        <taxon>Liliopsida</taxon>
        <taxon>Zosteraceae</taxon>
        <taxon>Zostera</taxon>
    </lineage>
</organism>
<dbReference type="InterPro" id="IPR044684">
    <property type="entry name" value="STR17/STR18/HARC1-like"/>
</dbReference>
<proteinExistence type="predicted"/>
<dbReference type="PANTHER" id="PTHR44542:SF12">
    <property type="entry name" value="THIOSULFATE SULFURTRANSFERASE 18"/>
    <property type="match status" value="1"/>
</dbReference>
<dbReference type="EMBL" id="LFYR01002091">
    <property type="protein sequence ID" value="KMZ57301.1"/>
    <property type="molecule type" value="Genomic_DNA"/>
</dbReference>
<evidence type="ECO:0000313" key="2">
    <source>
        <dbReference type="EMBL" id="KMZ57301.1"/>
    </source>
</evidence>
<dbReference type="InterPro" id="IPR036873">
    <property type="entry name" value="Rhodanese-like_dom_sf"/>
</dbReference>
<evidence type="ECO:0000313" key="3">
    <source>
        <dbReference type="Proteomes" id="UP000036987"/>
    </source>
</evidence>
<name>A0A0K9NKK1_ZOSMR</name>
<keyword evidence="3" id="KW-1185">Reference proteome</keyword>
<dbReference type="Gene3D" id="3.40.250.10">
    <property type="entry name" value="Rhodanese-like domain"/>
    <property type="match status" value="1"/>
</dbReference>
<gene>
    <name evidence="2" type="ORF">ZOSMA_87G00460</name>
</gene>
<dbReference type="InterPro" id="IPR001763">
    <property type="entry name" value="Rhodanese-like_dom"/>
</dbReference>
<sequence length="162" mass="18148">MVTDTLPVVDGNEPKTLQTITQLPVAVEVDDSKRVKEEHVETIDVHSAKDLIYSDHRCLDVRTKEEFERGHVKDSMNIPYLFFTPQGRVKNPDFLEMVLETCNKNDFIVVGCASGARSLQATKELLSVGFKHVKNMGGGYSSWIENGFLVNKPNIPILVQST</sequence>
<reference evidence="3" key="1">
    <citation type="journal article" date="2016" name="Nature">
        <title>The genome of the seagrass Zostera marina reveals angiosperm adaptation to the sea.</title>
        <authorList>
            <person name="Olsen J.L."/>
            <person name="Rouze P."/>
            <person name="Verhelst B."/>
            <person name="Lin Y.-C."/>
            <person name="Bayer T."/>
            <person name="Collen J."/>
            <person name="Dattolo E."/>
            <person name="De Paoli E."/>
            <person name="Dittami S."/>
            <person name="Maumus F."/>
            <person name="Michel G."/>
            <person name="Kersting A."/>
            <person name="Lauritano C."/>
            <person name="Lohaus R."/>
            <person name="Toepel M."/>
            <person name="Tonon T."/>
            <person name="Vanneste K."/>
            <person name="Amirebrahimi M."/>
            <person name="Brakel J."/>
            <person name="Bostroem C."/>
            <person name="Chovatia M."/>
            <person name="Grimwood J."/>
            <person name="Jenkins J.W."/>
            <person name="Jueterbock A."/>
            <person name="Mraz A."/>
            <person name="Stam W.T."/>
            <person name="Tice H."/>
            <person name="Bornberg-Bauer E."/>
            <person name="Green P.J."/>
            <person name="Pearson G.A."/>
            <person name="Procaccini G."/>
            <person name="Duarte C.M."/>
            <person name="Schmutz J."/>
            <person name="Reusch T.B.H."/>
            <person name="Van de Peer Y."/>
        </authorList>
    </citation>
    <scope>NUCLEOTIDE SEQUENCE [LARGE SCALE GENOMIC DNA]</scope>
    <source>
        <strain evidence="3">cv. Finnish</strain>
    </source>
</reference>
<accession>A0A0K9NKK1</accession>
<comment type="caution">
    <text evidence="2">The sequence shown here is derived from an EMBL/GenBank/DDBJ whole genome shotgun (WGS) entry which is preliminary data.</text>
</comment>
<dbReference type="STRING" id="29655.A0A0K9NKK1"/>
<dbReference type="Pfam" id="PF00581">
    <property type="entry name" value="Rhodanese"/>
    <property type="match status" value="1"/>
</dbReference>
<protein>
    <submittedName>
        <fullName evidence="2">Rhodanese-like domain-containing protein</fullName>
    </submittedName>
</protein>
<dbReference type="Proteomes" id="UP000036987">
    <property type="component" value="Unassembled WGS sequence"/>
</dbReference>
<dbReference type="PROSITE" id="PS50206">
    <property type="entry name" value="RHODANESE_3"/>
    <property type="match status" value="1"/>
</dbReference>
<dbReference type="OMA" id="MEGGYMA"/>
<dbReference type="OrthoDB" id="566238at2759"/>
<dbReference type="CDD" id="cd00158">
    <property type="entry name" value="RHOD"/>
    <property type="match status" value="1"/>
</dbReference>
<dbReference type="SUPFAM" id="SSF52821">
    <property type="entry name" value="Rhodanese/Cell cycle control phosphatase"/>
    <property type="match status" value="1"/>
</dbReference>
<dbReference type="AlphaFoldDB" id="A0A0K9NKK1"/>
<feature type="domain" description="Rhodanese" evidence="1">
    <location>
        <begin position="52"/>
        <end position="152"/>
    </location>
</feature>
<dbReference type="PANTHER" id="PTHR44542">
    <property type="entry name" value="THIOSULFATE SULFURTRANSFERASE 18"/>
    <property type="match status" value="1"/>
</dbReference>